<dbReference type="InterPro" id="IPR026081">
    <property type="entry name" value="DISC1"/>
</dbReference>
<dbReference type="GO" id="GO:0001764">
    <property type="term" value="P:neuron migration"/>
    <property type="evidence" value="ECO:0007669"/>
    <property type="project" value="TreeGrafter"/>
</dbReference>
<reference evidence="2 3" key="1">
    <citation type="journal article" date="2019" name="Sci. Data">
        <title>Hybrid genome assembly and annotation of Danionella translucida.</title>
        <authorList>
            <person name="Kadobianskyi M."/>
            <person name="Schulze L."/>
            <person name="Schuelke M."/>
            <person name="Judkewitz B."/>
        </authorList>
    </citation>
    <scope>NUCLEOTIDE SEQUENCE [LARGE SCALE GENOMIC DNA]</scope>
    <source>
        <strain evidence="2 3">Bolton</strain>
    </source>
</reference>
<dbReference type="GO" id="GO:0045111">
    <property type="term" value="C:intermediate filament cytoskeleton"/>
    <property type="evidence" value="ECO:0007669"/>
    <property type="project" value="TreeGrafter"/>
</dbReference>
<sequence>MFAGMIRVENDSKSQKTDYTCHQCAARTGGDHRRSSRRTGCMGISQLDTLETTSPNSKYTLANVENRTGQLPCEKGLKEVLESEKSLHFPKTQELCDKRKIISIQPCNGFNSSFSFIQQSLEISDSSLTTENKQPESALKQTLQFERLNSGLLNPHSLTNRLSKSATCHMSQPETKPNLTTHLEPPTVFQLDNKNNPIDQSEASTFLKLKPEKQLVTAGPSKSSTISTIQSETSTIHISNLGNNSKINNQPQSSTVLIKPLETIPSLESQPKTSTIPFGQLNTSTYSIREPGNKNASICDSKSISNCQSETSIDSVKQKVTPSKATFVLRNQSKTTLARINQIESATVATSQLEHEVYTTSGFSYSIDQLVQQKDLSVFRELWVMDQPTQANHSELLLAKQIIQDSDSVDTDSASSVTSGYESTSTSSEPIRDGPMKKFEDILQDCLQSNRANKKIESTMAKLQRLQHKAVLDDDYDTAEHFGKKLEDLRTERVSLKPGLPSKQSEISEFLEHLRSVVNSAICRTHSDSWKNEVAESTRSQVRTREKLLEEKERIQSQICVLQRRLHELQRLSVDLELQLDHKEKIRITGQPLDENRSAEGPFLDIQVPVQQVEEKLPLLCTHGSIEEKSMNEAPYPSTKGSALKDIFTADGQWVCSLPHAQDEMITSDGLFQRACDLALVLEDLLTSEHRQQISMCPPEEVHRLQEQEQSLNLSIKEETSKVVLNQRLSFSLRQKIGASETQLLTLHEAKLSAVSGNDFSSAKELKAEIRSVCGEREHLEVVLQKLQEQRGVREVELKQMKEKHGHIKVQLQEKNTEHEHRLKENTLKYIEFLEDRLHSCGSAVLERVLEADLEACVLLLKTLDQRSQSFSSEAEEHPSLSKEEADCAMLTALGGRWCPETDLQHSQFTKKLQEFLFCLEETSPEDLSEESTELTERCTLISERLHYLENQLQTAMDNNNKSLTHILPFIQGFNFIQYST</sequence>
<keyword evidence="3" id="KW-1185">Reference proteome</keyword>
<dbReference type="OrthoDB" id="9836442at2759"/>
<dbReference type="GO" id="GO:0060271">
    <property type="term" value="P:cilium assembly"/>
    <property type="evidence" value="ECO:0007669"/>
    <property type="project" value="TreeGrafter"/>
</dbReference>
<dbReference type="GO" id="GO:0005874">
    <property type="term" value="C:microtubule"/>
    <property type="evidence" value="ECO:0007669"/>
    <property type="project" value="TreeGrafter"/>
</dbReference>
<proteinExistence type="predicted"/>
<gene>
    <name evidence="2" type="ORF">DNTS_029572</name>
</gene>
<accession>A0A553QRG5</accession>
<dbReference type="PANTHER" id="PTHR14332">
    <property type="entry name" value="DISRUPTED IN SCHIZOPHRENIA 1 PROTEIN"/>
    <property type="match status" value="1"/>
</dbReference>
<dbReference type="GO" id="GO:0005815">
    <property type="term" value="C:microtubule organizing center"/>
    <property type="evidence" value="ECO:0007669"/>
    <property type="project" value="TreeGrafter"/>
</dbReference>
<organism evidence="2 3">
    <name type="scientific">Danionella cerebrum</name>
    <dbReference type="NCBI Taxonomy" id="2873325"/>
    <lineage>
        <taxon>Eukaryota</taxon>
        <taxon>Metazoa</taxon>
        <taxon>Chordata</taxon>
        <taxon>Craniata</taxon>
        <taxon>Vertebrata</taxon>
        <taxon>Euteleostomi</taxon>
        <taxon>Actinopterygii</taxon>
        <taxon>Neopterygii</taxon>
        <taxon>Teleostei</taxon>
        <taxon>Ostariophysi</taxon>
        <taxon>Cypriniformes</taxon>
        <taxon>Danionidae</taxon>
        <taxon>Danioninae</taxon>
        <taxon>Danionella</taxon>
    </lineage>
</organism>
<comment type="caution">
    <text evidence="2">The sequence shown here is derived from an EMBL/GenBank/DDBJ whole genome shotgun (WGS) entry which is preliminary data.</text>
</comment>
<feature type="compositionally biased region" description="Low complexity" evidence="1">
    <location>
        <begin position="411"/>
        <end position="428"/>
    </location>
</feature>
<dbReference type="AlphaFoldDB" id="A0A553QRG5"/>
<dbReference type="STRING" id="623744.A0A553QRG5"/>
<protein>
    <recommendedName>
        <fullName evidence="4">DISC1 scaffold protein</fullName>
    </recommendedName>
</protein>
<dbReference type="PANTHER" id="PTHR14332:SF3">
    <property type="entry name" value="DISRUPTED IN SCHIZOPHRENIA 1 PROTEIN"/>
    <property type="match status" value="1"/>
</dbReference>
<dbReference type="EMBL" id="SRMA01025605">
    <property type="protein sequence ID" value="TRY92570.1"/>
    <property type="molecule type" value="Genomic_DNA"/>
</dbReference>
<feature type="region of interest" description="Disordered" evidence="1">
    <location>
        <begin position="409"/>
        <end position="435"/>
    </location>
</feature>
<evidence type="ECO:0000313" key="3">
    <source>
        <dbReference type="Proteomes" id="UP000316079"/>
    </source>
</evidence>
<evidence type="ECO:0000313" key="2">
    <source>
        <dbReference type="EMBL" id="TRY92570.1"/>
    </source>
</evidence>
<evidence type="ECO:0000256" key="1">
    <source>
        <dbReference type="SAM" id="MobiDB-lite"/>
    </source>
</evidence>
<evidence type="ECO:0008006" key="4">
    <source>
        <dbReference type="Google" id="ProtNLM"/>
    </source>
</evidence>
<dbReference type="Proteomes" id="UP000316079">
    <property type="component" value="Unassembled WGS sequence"/>
</dbReference>
<name>A0A553QRG5_9TELE</name>